<evidence type="ECO:0000313" key="6">
    <source>
        <dbReference type="EMBL" id="TRW22775.1"/>
    </source>
</evidence>
<comment type="similarity">
    <text evidence="1">Belongs to the SCO1/2 family.</text>
</comment>
<evidence type="ECO:0000256" key="4">
    <source>
        <dbReference type="PIRSR" id="PIRSR603782-2"/>
    </source>
</evidence>
<dbReference type="InterPro" id="IPR003782">
    <property type="entry name" value="SCO1/SenC"/>
</dbReference>
<comment type="caution">
    <text evidence="6">The sequence shown here is derived from an EMBL/GenBank/DDBJ whole genome shotgun (WGS) entry which is preliminary data.</text>
</comment>
<dbReference type="Pfam" id="PF02630">
    <property type="entry name" value="SCO1-SenC"/>
    <property type="match status" value="1"/>
</dbReference>
<dbReference type="GO" id="GO:0046872">
    <property type="term" value="F:metal ion binding"/>
    <property type="evidence" value="ECO:0007669"/>
    <property type="project" value="UniProtKB-KW"/>
</dbReference>
<dbReference type="Gene3D" id="3.40.30.10">
    <property type="entry name" value="Glutaredoxin"/>
    <property type="match status" value="1"/>
</dbReference>
<keyword evidence="2 3" id="KW-0186">Copper</keyword>
<accession>A0A552UX44</accession>
<dbReference type="InterPro" id="IPR036249">
    <property type="entry name" value="Thioredoxin-like_sf"/>
</dbReference>
<dbReference type="PROSITE" id="PS51352">
    <property type="entry name" value="THIOREDOXIN_2"/>
    <property type="match status" value="1"/>
</dbReference>
<dbReference type="SUPFAM" id="SSF52833">
    <property type="entry name" value="Thioredoxin-like"/>
    <property type="match status" value="1"/>
</dbReference>
<feature type="domain" description="Thioredoxin" evidence="5">
    <location>
        <begin position="56"/>
        <end position="227"/>
    </location>
</feature>
<evidence type="ECO:0000256" key="1">
    <source>
        <dbReference type="ARBA" id="ARBA00010996"/>
    </source>
</evidence>
<feature type="binding site" evidence="3">
    <location>
        <position position="98"/>
    </location>
    <ligand>
        <name>Cu cation</name>
        <dbReference type="ChEBI" id="CHEBI:23378"/>
    </ligand>
</feature>
<dbReference type="Proteomes" id="UP000320643">
    <property type="component" value="Unassembled WGS sequence"/>
</dbReference>
<dbReference type="InterPro" id="IPR013766">
    <property type="entry name" value="Thioredoxin_domain"/>
</dbReference>
<reference evidence="6 7" key="1">
    <citation type="submission" date="2019-07" db="EMBL/GenBank/DDBJ databases">
        <title>Flavobacterium sp. nov., isolated from glacier ice.</title>
        <authorList>
            <person name="Liu Q."/>
            <person name="Xin Y.-H."/>
        </authorList>
    </citation>
    <scope>NUCLEOTIDE SEQUENCE [LARGE SCALE GENOMIC DNA]</scope>
    <source>
        <strain evidence="6 7">ZT4R6</strain>
    </source>
</reference>
<protein>
    <submittedName>
        <fullName evidence="6">SCO family protein</fullName>
    </submittedName>
</protein>
<evidence type="ECO:0000256" key="3">
    <source>
        <dbReference type="PIRSR" id="PIRSR603782-1"/>
    </source>
</evidence>
<dbReference type="EMBL" id="VJVZ01000011">
    <property type="protein sequence ID" value="TRW22775.1"/>
    <property type="molecule type" value="Genomic_DNA"/>
</dbReference>
<feature type="binding site" evidence="3">
    <location>
        <position position="183"/>
    </location>
    <ligand>
        <name>Cu cation</name>
        <dbReference type="ChEBI" id="CHEBI:23378"/>
    </ligand>
</feature>
<name>A0A552UX44_9FLAO</name>
<dbReference type="OrthoDB" id="9811998at2"/>
<sequence length="230" mass="26207">MASFFKKYKLLIIAFAIISVTFLSLSYNLLKGDPALKIYSPADVNPELVDSTMRHVGRHHKIAPFAFTNQNGKTITQNDYKGKIYVADFFFTTCQTICPIMTTNMVWLQDKIKDMPDVMLLSHSVTPDIDTVPVLKAYADEKGAIDGKWNLVTGDKKDIYYIARKSYLAVKTSDSSELYDMVHTENFILVDQKGRIRGFYNGTNLDKKVEGEKNMQDLLADIKWLSEHEN</sequence>
<organism evidence="6 7">
    <name type="scientific">Flavobacterium zepuense</name>
    <dbReference type="NCBI Taxonomy" id="2593302"/>
    <lineage>
        <taxon>Bacteria</taxon>
        <taxon>Pseudomonadati</taxon>
        <taxon>Bacteroidota</taxon>
        <taxon>Flavobacteriia</taxon>
        <taxon>Flavobacteriales</taxon>
        <taxon>Flavobacteriaceae</taxon>
        <taxon>Flavobacterium</taxon>
    </lineage>
</organism>
<gene>
    <name evidence="6" type="ORF">FMM05_16085</name>
</gene>
<evidence type="ECO:0000313" key="7">
    <source>
        <dbReference type="Proteomes" id="UP000320643"/>
    </source>
</evidence>
<dbReference type="RefSeq" id="WP_143374424.1">
    <property type="nucleotide sequence ID" value="NZ_VJVZ01000011.1"/>
</dbReference>
<dbReference type="PANTHER" id="PTHR12151:SF25">
    <property type="entry name" value="LINALOOL DEHYDRATASE_ISOMERASE DOMAIN-CONTAINING PROTEIN"/>
    <property type="match status" value="1"/>
</dbReference>
<proteinExistence type="inferred from homology"/>
<dbReference type="CDD" id="cd02968">
    <property type="entry name" value="SCO"/>
    <property type="match status" value="1"/>
</dbReference>
<feature type="disulfide bond" description="Redox-active" evidence="4">
    <location>
        <begin position="94"/>
        <end position="98"/>
    </location>
</feature>
<evidence type="ECO:0000259" key="5">
    <source>
        <dbReference type="PROSITE" id="PS51352"/>
    </source>
</evidence>
<feature type="binding site" evidence="3">
    <location>
        <position position="94"/>
    </location>
    <ligand>
        <name>Cu cation</name>
        <dbReference type="ChEBI" id="CHEBI:23378"/>
    </ligand>
</feature>
<keyword evidence="4" id="KW-1015">Disulfide bond</keyword>
<dbReference type="PANTHER" id="PTHR12151">
    <property type="entry name" value="ELECTRON TRANSPORT PROTIN SCO1/SENC FAMILY MEMBER"/>
    <property type="match status" value="1"/>
</dbReference>
<keyword evidence="7" id="KW-1185">Reference proteome</keyword>
<dbReference type="AlphaFoldDB" id="A0A552UX44"/>
<evidence type="ECO:0000256" key="2">
    <source>
        <dbReference type="ARBA" id="ARBA00023008"/>
    </source>
</evidence>
<keyword evidence="3" id="KW-0479">Metal-binding</keyword>